<protein>
    <recommendedName>
        <fullName evidence="2">MobA/VirD2-like nuclease domain-containing protein</fullName>
    </recommendedName>
</protein>
<accession>A0A841JZR5</accession>
<dbReference type="OrthoDB" id="1826980at2"/>
<feature type="region of interest" description="Disordered" evidence="1">
    <location>
        <begin position="565"/>
        <end position="613"/>
    </location>
</feature>
<organism evidence="3 4">
    <name type="scientific">Silvibacterium bohemicum</name>
    <dbReference type="NCBI Taxonomy" id="1577686"/>
    <lineage>
        <taxon>Bacteria</taxon>
        <taxon>Pseudomonadati</taxon>
        <taxon>Acidobacteriota</taxon>
        <taxon>Terriglobia</taxon>
        <taxon>Terriglobales</taxon>
        <taxon>Acidobacteriaceae</taxon>
        <taxon>Silvibacterium</taxon>
    </lineage>
</organism>
<evidence type="ECO:0000259" key="2">
    <source>
        <dbReference type="Pfam" id="PF03432"/>
    </source>
</evidence>
<dbReference type="AlphaFoldDB" id="A0A841JZR5"/>
<dbReference type="Pfam" id="PF03432">
    <property type="entry name" value="Relaxase"/>
    <property type="match status" value="1"/>
</dbReference>
<evidence type="ECO:0000256" key="1">
    <source>
        <dbReference type="SAM" id="MobiDB-lite"/>
    </source>
</evidence>
<feature type="compositionally biased region" description="Basic and acidic residues" evidence="1">
    <location>
        <begin position="566"/>
        <end position="575"/>
    </location>
</feature>
<dbReference type="RefSeq" id="WP_050061284.1">
    <property type="nucleotide sequence ID" value="NZ_JACHEK010000011.1"/>
</dbReference>
<sequence>MIAKGTTHNNGARLAAYMETSKDGERAELWQLRGFVATTIKAAFRDAQIMAGATKAQQPFFHVQVRNREGEKLSRQQWEYAADRIERMLGLAGQPRAIAFHTYEHNDDEHMHVAWSRIDQDKMTARPLPFFKRRLKTLSRELELEFVLEPVTSHREGPIKFAPTKAQDEQARRLGMDIHEVRNSIRNCWDRSDCGMSFQGALEHEGLTLAQGDRRDFVVIDRAGGVHALGKRILDMTAARIRERLSDLSRDELPTLEMLRDLIRETREEKQSLREKPAPIWDRDRDDRAWQDAVMDAAIEKEKVAKEFVEPVSEKTRSKAGSRKEDDKSVDPPQYQSLQGFEKAASEATRDDRTQNLRGPVARVWEAFTHSDSAKAYAAALDERGIMFAAVTTEEAYRIERERQFAKAIGNRAPRFKEGEIVIIVEPPLERRRNGQMIEPTRIHSIDQSLAYKLTKGLDNRDRLPGVDATLKASDERAQQRAAKWREIRFEHATNFKKPLSVTRVGRQASRAAGSVIKHAAPEAVATIGKAAGAIGSLGKALDVIGGMIESLAAPTLTPAQVYEGGKARDRREAEADQVIDFSRATAESAQQHMQDARDREAERERQSIGRER</sequence>
<feature type="compositionally biased region" description="Basic and acidic residues" evidence="1">
    <location>
        <begin position="309"/>
        <end position="330"/>
    </location>
</feature>
<gene>
    <name evidence="3" type="ORF">HNQ77_004833</name>
</gene>
<feature type="region of interest" description="Disordered" evidence="1">
    <location>
        <begin position="309"/>
        <end position="355"/>
    </location>
</feature>
<keyword evidence="4" id="KW-1185">Reference proteome</keyword>
<dbReference type="EMBL" id="JACHEK010000011">
    <property type="protein sequence ID" value="MBB6146852.1"/>
    <property type="molecule type" value="Genomic_DNA"/>
</dbReference>
<dbReference type="InterPro" id="IPR005094">
    <property type="entry name" value="Endonuclease_MobA/VirD2"/>
</dbReference>
<feature type="domain" description="MobA/VirD2-like nuclease" evidence="2">
    <location>
        <begin position="24"/>
        <end position="146"/>
    </location>
</feature>
<feature type="compositionally biased region" description="Basic and acidic residues" evidence="1">
    <location>
        <begin position="344"/>
        <end position="355"/>
    </location>
</feature>
<dbReference type="Proteomes" id="UP000538666">
    <property type="component" value="Unassembled WGS sequence"/>
</dbReference>
<comment type="caution">
    <text evidence="3">The sequence shown here is derived from an EMBL/GenBank/DDBJ whole genome shotgun (WGS) entry which is preliminary data.</text>
</comment>
<proteinExistence type="predicted"/>
<evidence type="ECO:0000313" key="4">
    <source>
        <dbReference type="Proteomes" id="UP000538666"/>
    </source>
</evidence>
<feature type="compositionally biased region" description="Basic and acidic residues" evidence="1">
    <location>
        <begin position="595"/>
        <end position="613"/>
    </location>
</feature>
<evidence type="ECO:0000313" key="3">
    <source>
        <dbReference type="EMBL" id="MBB6146852.1"/>
    </source>
</evidence>
<reference evidence="3 4" key="1">
    <citation type="submission" date="2020-08" db="EMBL/GenBank/DDBJ databases">
        <title>Genomic Encyclopedia of Type Strains, Phase IV (KMG-IV): sequencing the most valuable type-strain genomes for metagenomic binning, comparative biology and taxonomic classification.</title>
        <authorList>
            <person name="Goeker M."/>
        </authorList>
    </citation>
    <scope>NUCLEOTIDE SEQUENCE [LARGE SCALE GENOMIC DNA]</scope>
    <source>
        <strain evidence="3 4">DSM 103733</strain>
    </source>
</reference>
<name>A0A841JZR5_9BACT</name>